<organism evidence="2 3">
    <name type="scientific">Escherichia coli</name>
    <dbReference type="NCBI Taxonomy" id="562"/>
    <lineage>
        <taxon>Bacteria</taxon>
        <taxon>Pseudomonadati</taxon>
        <taxon>Pseudomonadota</taxon>
        <taxon>Gammaproteobacteria</taxon>
        <taxon>Enterobacterales</taxon>
        <taxon>Enterobacteriaceae</taxon>
        <taxon>Escherichia</taxon>
    </lineage>
</organism>
<evidence type="ECO:0000313" key="2">
    <source>
        <dbReference type="EMBL" id="KNF68946.1"/>
    </source>
</evidence>
<dbReference type="EMBL" id="LGZN01000028">
    <property type="protein sequence ID" value="KNF68946.1"/>
    <property type="molecule type" value="Genomic_DNA"/>
</dbReference>
<keyword evidence="1" id="KW-0812">Transmembrane</keyword>
<evidence type="ECO:0000313" key="3">
    <source>
        <dbReference type="Proteomes" id="UP000037564"/>
    </source>
</evidence>
<keyword evidence="1" id="KW-0472">Membrane</keyword>
<dbReference type="Proteomes" id="UP000037564">
    <property type="component" value="Unassembled WGS sequence"/>
</dbReference>
<proteinExistence type="predicted"/>
<protein>
    <submittedName>
        <fullName evidence="2">Membrane protein</fullName>
    </submittedName>
</protein>
<name>A0A094VT21_ECOLX</name>
<gene>
    <name evidence="2" type="ORF">WR15_13270</name>
</gene>
<sequence>MNEVQQITLILSTMASRMFMAGYLMEVLLNLVDIKI</sequence>
<feature type="transmembrane region" description="Helical" evidence="1">
    <location>
        <begin position="6"/>
        <end position="32"/>
    </location>
</feature>
<reference evidence="2 3" key="1">
    <citation type="submission" date="2015-07" db="EMBL/GenBank/DDBJ databases">
        <title>Genome sequences of 64 non-O157:H7 Shiga toxin-producing Escherichia coli strains.</title>
        <authorList>
            <person name="Gonzalez-Escalona N."/>
            <person name="Toro M."/>
            <person name="Timme R."/>
            <person name="Payne J."/>
        </authorList>
    </citation>
    <scope>NUCLEOTIDE SEQUENCE [LARGE SCALE GENOMIC DNA]</scope>
    <source>
        <strain evidence="2 3">CFSAN026843</strain>
    </source>
</reference>
<comment type="caution">
    <text evidence="2">The sequence shown here is derived from an EMBL/GenBank/DDBJ whole genome shotgun (WGS) entry which is preliminary data.</text>
</comment>
<dbReference type="AlphaFoldDB" id="A0A094VT21"/>
<keyword evidence="1" id="KW-1133">Transmembrane helix</keyword>
<evidence type="ECO:0000256" key="1">
    <source>
        <dbReference type="SAM" id="Phobius"/>
    </source>
</evidence>
<accession>A0A094VT21</accession>